<name>A0A433IZI9_9PROT</name>
<evidence type="ECO:0000313" key="2">
    <source>
        <dbReference type="EMBL" id="RUQ60617.1"/>
    </source>
</evidence>
<dbReference type="OrthoDB" id="9770450at2"/>
<dbReference type="Proteomes" id="UP000280346">
    <property type="component" value="Unassembled WGS sequence"/>
</dbReference>
<proteinExistence type="predicted"/>
<dbReference type="Pfam" id="PF05136">
    <property type="entry name" value="Phage_portal_2"/>
    <property type="match status" value="1"/>
</dbReference>
<protein>
    <submittedName>
        <fullName evidence="2">Phage portal protein</fullName>
    </submittedName>
</protein>
<dbReference type="EMBL" id="RZIJ01000052">
    <property type="protein sequence ID" value="RUQ60617.1"/>
    <property type="molecule type" value="Genomic_DNA"/>
</dbReference>
<dbReference type="NCBIfam" id="TIGR01539">
    <property type="entry name" value="portal_lambda"/>
    <property type="match status" value="1"/>
</dbReference>
<accession>A0A433IZI9</accession>
<dbReference type="InterPro" id="IPR006429">
    <property type="entry name" value="Phage_lambda_portal"/>
</dbReference>
<dbReference type="GO" id="GO:0005198">
    <property type="term" value="F:structural molecule activity"/>
    <property type="evidence" value="ECO:0007669"/>
    <property type="project" value="InterPro"/>
</dbReference>
<dbReference type="AlphaFoldDB" id="A0A433IZI9"/>
<feature type="region of interest" description="Disordered" evidence="1">
    <location>
        <begin position="474"/>
        <end position="495"/>
    </location>
</feature>
<dbReference type="GO" id="GO:0019068">
    <property type="term" value="P:virion assembly"/>
    <property type="evidence" value="ECO:0007669"/>
    <property type="project" value="InterPro"/>
</dbReference>
<keyword evidence="3" id="KW-1185">Reference proteome</keyword>
<organism evidence="2 3">
    <name type="scientific">Azospirillum doebereinerae</name>
    <dbReference type="NCBI Taxonomy" id="92933"/>
    <lineage>
        <taxon>Bacteria</taxon>
        <taxon>Pseudomonadati</taxon>
        <taxon>Pseudomonadota</taxon>
        <taxon>Alphaproteobacteria</taxon>
        <taxon>Rhodospirillales</taxon>
        <taxon>Azospirillaceae</taxon>
        <taxon>Azospirillum</taxon>
    </lineage>
</organism>
<evidence type="ECO:0000256" key="1">
    <source>
        <dbReference type="SAM" id="MobiDB-lite"/>
    </source>
</evidence>
<evidence type="ECO:0000313" key="3">
    <source>
        <dbReference type="Proteomes" id="UP000280346"/>
    </source>
</evidence>
<gene>
    <name evidence="2" type="ORF">EJ913_30500</name>
</gene>
<reference evidence="2 3" key="1">
    <citation type="submission" date="2018-12" db="EMBL/GenBank/DDBJ databases">
        <authorList>
            <person name="Yang Y."/>
        </authorList>
    </citation>
    <scope>NUCLEOTIDE SEQUENCE [LARGE SCALE GENOMIC DNA]</scope>
    <source>
        <strain evidence="2 3">GSF71</strain>
    </source>
</reference>
<comment type="caution">
    <text evidence="2">The sequence shown here is derived from an EMBL/GenBank/DDBJ whole genome shotgun (WGS) entry which is preliminary data.</text>
</comment>
<sequence length="495" mass="53909">MNWLDRAISFVSPAAGARRARARLLEGVLSGPRNLYEGAGRGRRTEGWRVTGASANAETRTQLSLLRNRCRDLAQNNAYAARAVAVIAHNTVGAGIIPRIEGSNEAKRKRAARLVKDWLDTPLCDADGRNHFYGLQALVIRTVAESGEALIRRRWRRPSDGLPVPMQLQVLEPDLLDSGKDGPLPNGNLCHQGIEVDRLGRRVAYWLFDDHPGDGVRLRTLASKPIPAADVIHVYRQDRPGQMRGVPWGAPVIIRLRDFADYEDAQLLRQKIAACFAVFVHDDDSGPGPPSPSQGGDLLEEIGPGIVEHLPPGRDVRFAVPPGVDGYVDYSRVSLTAVAAGYGVTYEALTGDLSGVNFSSGRMGWLEMARNIDAWQWNMLIPQLCAGVWGWMVEASPIAGLGLEGVTASWTPPRREMIDPVKETEAIREGVRSGLYTQSEAIRRQGYDPETVFLERAAELKRMRELGIAFDTDAAVKPGATPPPAAPGGASDTTA</sequence>